<protein>
    <recommendedName>
        <fullName evidence="3">Transposase</fullName>
    </recommendedName>
</protein>
<dbReference type="EMBL" id="JBFAEG010000044">
    <property type="protein sequence ID" value="MEU5713053.1"/>
    <property type="molecule type" value="Genomic_DNA"/>
</dbReference>
<evidence type="ECO:0000313" key="2">
    <source>
        <dbReference type="Proteomes" id="UP001551011"/>
    </source>
</evidence>
<proteinExistence type="predicted"/>
<reference evidence="1 2" key="1">
    <citation type="submission" date="2024-06" db="EMBL/GenBank/DDBJ databases">
        <title>The Natural Products Discovery Center: Release of the First 8490 Sequenced Strains for Exploring Actinobacteria Biosynthetic Diversity.</title>
        <authorList>
            <person name="Kalkreuter E."/>
            <person name="Kautsar S.A."/>
            <person name="Yang D."/>
            <person name="Bader C.D."/>
            <person name="Teijaro C.N."/>
            <person name="Fluegel L."/>
            <person name="Davis C.M."/>
            <person name="Simpson J.R."/>
            <person name="Lauterbach L."/>
            <person name="Steele A.D."/>
            <person name="Gui C."/>
            <person name="Meng S."/>
            <person name="Li G."/>
            <person name="Viehrig K."/>
            <person name="Ye F."/>
            <person name="Su P."/>
            <person name="Kiefer A.F."/>
            <person name="Nichols A."/>
            <person name="Cepeda A.J."/>
            <person name="Yan W."/>
            <person name="Fan B."/>
            <person name="Jiang Y."/>
            <person name="Adhikari A."/>
            <person name="Zheng C.-J."/>
            <person name="Schuster L."/>
            <person name="Cowan T.M."/>
            <person name="Smanski M.J."/>
            <person name="Chevrette M.G."/>
            <person name="De Carvalho L.P.S."/>
            <person name="Shen B."/>
        </authorList>
    </citation>
    <scope>NUCLEOTIDE SEQUENCE [LARGE SCALE GENOMIC DNA]</scope>
    <source>
        <strain evidence="1 2">NPDC020594</strain>
    </source>
</reference>
<accession>A0ABV3AM63</accession>
<evidence type="ECO:0000313" key="1">
    <source>
        <dbReference type="EMBL" id="MEU5713053.1"/>
    </source>
</evidence>
<comment type="caution">
    <text evidence="1">The sequence shown here is derived from an EMBL/GenBank/DDBJ whole genome shotgun (WGS) entry which is preliminary data.</text>
</comment>
<name>A0ABV3AM63_9ACTN</name>
<dbReference type="RefSeq" id="WP_158712520.1">
    <property type="nucleotide sequence ID" value="NZ_JBEXDP010000010.1"/>
</dbReference>
<gene>
    <name evidence="1" type="ORF">AB0H04_40615</name>
</gene>
<organism evidence="1 2">
    <name type="scientific">Streptomyces flaveolus</name>
    <dbReference type="NCBI Taxonomy" id="67297"/>
    <lineage>
        <taxon>Bacteria</taxon>
        <taxon>Bacillati</taxon>
        <taxon>Actinomycetota</taxon>
        <taxon>Actinomycetes</taxon>
        <taxon>Kitasatosporales</taxon>
        <taxon>Streptomycetaceae</taxon>
        <taxon>Streptomyces</taxon>
    </lineage>
</organism>
<keyword evidence="2" id="KW-1185">Reference proteome</keyword>
<sequence length="54" mass="6219">MFTLVHDQLRPEKKKHRYGLIDARVTPPAADAVRAERQAPQWISYACQRAPTDD</sequence>
<dbReference type="Proteomes" id="UP001551011">
    <property type="component" value="Unassembled WGS sequence"/>
</dbReference>
<evidence type="ECO:0008006" key="3">
    <source>
        <dbReference type="Google" id="ProtNLM"/>
    </source>
</evidence>